<dbReference type="InterPro" id="IPR050563">
    <property type="entry name" value="4-hydroxybenzoyl-CoA_TE"/>
</dbReference>
<proteinExistence type="predicted"/>
<name>A0A4S8NS22_9ACTN</name>
<dbReference type="PANTHER" id="PTHR31793:SF24">
    <property type="entry name" value="LONG-CHAIN ACYL-COA THIOESTERASE FADM"/>
    <property type="match status" value="1"/>
</dbReference>
<dbReference type="Gene3D" id="3.10.129.10">
    <property type="entry name" value="Hotdog Thioesterase"/>
    <property type="match status" value="2"/>
</dbReference>
<evidence type="ECO:0000313" key="1">
    <source>
        <dbReference type="EMBL" id="THV18154.1"/>
    </source>
</evidence>
<dbReference type="AlphaFoldDB" id="A0A4S8NS22"/>
<comment type="caution">
    <text evidence="1">The sequence shown here is derived from an EMBL/GenBank/DDBJ whole genome shotgun (WGS) entry which is preliminary data.</text>
</comment>
<protein>
    <submittedName>
        <fullName evidence="1">Acyl-CoA thioesterase</fullName>
    </submittedName>
</protein>
<organism evidence="1 2">
    <name type="scientific">Nocardioides caeni</name>
    <dbReference type="NCBI Taxonomy" id="574700"/>
    <lineage>
        <taxon>Bacteria</taxon>
        <taxon>Bacillati</taxon>
        <taxon>Actinomycetota</taxon>
        <taxon>Actinomycetes</taxon>
        <taxon>Propionibacteriales</taxon>
        <taxon>Nocardioidaceae</taxon>
        <taxon>Nocardioides</taxon>
    </lineage>
</organism>
<sequence length="287" mass="32573">MRHRYECPLRWADLDLLGHINNVKYVDYLQEARSALLQACLTAAGVDRPAGDAYVVVRHEVTFVAPLLLRRDTVSVESWVGEIRAASFALEHEIFDEDADGTRTVYLRARTVLAPFQLDVGRPRRMLPVERDALAPFAETSERPRSEPVRVDVPRDRSAHYPVQVRFSDIDVYRHVNNVKYVEYFQESRIALFRALKDAVSQFPRMGVVVAQTDLEYVVPMELHATPFDCWAVVSAFGTKSMTIESEITSGDTVHARSRVVLVFFDTTTQRSVTPPEGYREAVMAAL</sequence>
<dbReference type="OrthoDB" id="9799036at2"/>
<dbReference type="CDD" id="cd00586">
    <property type="entry name" value="4HBT"/>
    <property type="match status" value="2"/>
</dbReference>
<dbReference type="Proteomes" id="UP000307087">
    <property type="component" value="Unassembled WGS sequence"/>
</dbReference>
<dbReference type="InterPro" id="IPR029069">
    <property type="entry name" value="HotDog_dom_sf"/>
</dbReference>
<dbReference type="EMBL" id="STGW01000001">
    <property type="protein sequence ID" value="THV18154.1"/>
    <property type="molecule type" value="Genomic_DNA"/>
</dbReference>
<gene>
    <name evidence="1" type="ORF">E9934_00425</name>
</gene>
<accession>A0A4S8NS22</accession>
<dbReference type="RefSeq" id="WP_136560869.1">
    <property type="nucleotide sequence ID" value="NZ_BAABLS010000002.1"/>
</dbReference>
<reference evidence="1 2" key="1">
    <citation type="journal article" date="2009" name="Int. J. Syst. Evol. Microbiol.">
        <title>Nocardioides caeni sp. nov., isolated from wastewater.</title>
        <authorList>
            <person name="Yoon J.H."/>
            <person name="Kang S.J."/>
            <person name="Park S."/>
            <person name="Kim W."/>
            <person name="Oh T.K."/>
        </authorList>
    </citation>
    <scope>NUCLEOTIDE SEQUENCE [LARGE SCALE GENOMIC DNA]</scope>
    <source>
        <strain evidence="1 2">DSM 23134</strain>
    </source>
</reference>
<dbReference type="Pfam" id="PF13279">
    <property type="entry name" value="4HBT_2"/>
    <property type="match status" value="2"/>
</dbReference>
<dbReference type="PANTHER" id="PTHR31793">
    <property type="entry name" value="4-HYDROXYBENZOYL-COA THIOESTERASE FAMILY MEMBER"/>
    <property type="match status" value="1"/>
</dbReference>
<evidence type="ECO:0000313" key="2">
    <source>
        <dbReference type="Proteomes" id="UP000307087"/>
    </source>
</evidence>
<keyword evidence="2" id="KW-1185">Reference proteome</keyword>
<dbReference type="SUPFAM" id="SSF54637">
    <property type="entry name" value="Thioesterase/thiol ester dehydrase-isomerase"/>
    <property type="match status" value="2"/>
</dbReference>
<dbReference type="GO" id="GO:0047617">
    <property type="term" value="F:fatty acyl-CoA hydrolase activity"/>
    <property type="evidence" value="ECO:0007669"/>
    <property type="project" value="TreeGrafter"/>
</dbReference>